<dbReference type="PANTHER" id="PTHR38011">
    <property type="entry name" value="DIHYDROFOLATE REDUCTASE FAMILY PROTEIN (AFU_ORTHOLOGUE AFUA_8G06820)"/>
    <property type="match status" value="1"/>
</dbReference>
<evidence type="ECO:0000256" key="1">
    <source>
        <dbReference type="ARBA" id="ARBA00005104"/>
    </source>
</evidence>
<dbReference type="RefSeq" id="WP_153981186.1">
    <property type="nucleotide sequence ID" value="NZ_BAAANZ010000001.1"/>
</dbReference>
<evidence type="ECO:0000313" key="5">
    <source>
        <dbReference type="EMBL" id="MBB5616632.1"/>
    </source>
</evidence>
<protein>
    <submittedName>
        <fullName evidence="5">Riboflavin biosynthesis pyrimidine reductase</fullName>
    </submittedName>
</protein>
<proteinExistence type="predicted"/>
<keyword evidence="2" id="KW-0521">NADP</keyword>
<evidence type="ECO:0000256" key="3">
    <source>
        <dbReference type="ARBA" id="ARBA00023002"/>
    </source>
</evidence>
<feature type="domain" description="Bacterial bifunctional deaminase-reductase C-terminal" evidence="4">
    <location>
        <begin position="44"/>
        <end position="240"/>
    </location>
</feature>
<organism evidence="5 6">
    <name type="scientific">Microcella frigidaquae</name>
    <dbReference type="NCBI Taxonomy" id="424758"/>
    <lineage>
        <taxon>Bacteria</taxon>
        <taxon>Bacillati</taxon>
        <taxon>Actinomycetota</taxon>
        <taxon>Actinomycetes</taxon>
        <taxon>Micrococcales</taxon>
        <taxon>Microbacteriaceae</taxon>
        <taxon>Microcella</taxon>
    </lineage>
</organism>
<comment type="caution">
    <text evidence="5">The sequence shown here is derived from an EMBL/GenBank/DDBJ whole genome shotgun (WGS) entry which is preliminary data.</text>
</comment>
<sequence>MHAASGTETPRLHRVLPAGPTITLTDPDARSALLDSYRLNDPAWLRLTLVATLDGRAAGGDGTSESLTSRVDRTVLGVVRELADAVLVGAESLRREPGLVPRARPLVVLSASGHLGAPRTAPSRPGAPSLLVATTAAGARRLADERPEAEAIVLTPDDTGRLPLAAVIDVLRDRGLRRIAAEGGPRVAGALLRAELVDEVCLTLMPLLGGAELPLLGGDLDGLGDQPLSRLRLRQLLADDAGALYGRWSTH</sequence>
<comment type="pathway">
    <text evidence="1">Cofactor biosynthesis; riboflavin biosynthesis.</text>
</comment>
<dbReference type="EMBL" id="JACHBS010000001">
    <property type="protein sequence ID" value="MBB5616632.1"/>
    <property type="molecule type" value="Genomic_DNA"/>
</dbReference>
<dbReference type="PANTHER" id="PTHR38011:SF7">
    <property type="entry name" value="2,5-DIAMINO-6-RIBOSYLAMINO-4(3H)-PYRIMIDINONE 5'-PHOSPHATE REDUCTASE"/>
    <property type="match status" value="1"/>
</dbReference>
<dbReference type="Pfam" id="PF01872">
    <property type="entry name" value="RibD_C"/>
    <property type="match status" value="1"/>
</dbReference>
<evidence type="ECO:0000313" key="6">
    <source>
        <dbReference type="Proteomes" id="UP000552883"/>
    </source>
</evidence>
<dbReference type="SUPFAM" id="SSF53597">
    <property type="entry name" value="Dihydrofolate reductase-like"/>
    <property type="match status" value="1"/>
</dbReference>
<gene>
    <name evidence="5" type="ORF">BJ959_000128</name>
</gene>
<dbReference type="Gene3D" id="3.40.430.10">
    <property type="entry name" value="Dihydrofolate Reductase, subunit A"/>
    <property type="match status" value="1"/>
</dbReference>
<evidence type="ECO:0000256" key="2">
    <source>
        <dbReference type="ARBA" id="ARBA00022857"/>
    </source>
</evidence>
<dbReference type="GO" id="GO:0009231">
    <property type="term" value="P:riboflavin biosynthetic process"/>
    <property type="evidence" value="ECO:0007669"/>
    <property type="project" value="InterPro"/>
</dbReference>
<name>A0A840XDN8_9MICO</name>
<evidence type="ECO:0000259" key="4">
    <source>
        <dbReference type="Pfam" id="PF01872"/>
    </source>
</evidence>
<accession>A0A840XDN8</accession>
<dbReference type="InterPro" id="IPR002734">
    <property type="entry name" value="RibDG_C"/>
</dbReference>
<dbReference type="AlphaFoldDB" id="A0A840XDN8"/>
<dbReference type="OrthoDB" id="5243299at2"/>
<dbReference type="InterPro" id="IPR050765">
    <property type="entry name" value="Riboflavin_Biosynth_HTPR"/>
</dbReference>
<keyword evidence="6" id="KW-1185">Reference proteome</keyword>
<dbReference type="InterPro" id="IPR024072">
    <property type="entry name" value="DHFR-like_dom_sf"/>
</dbReference>
<dbReference type="GO" id="GO:0008703">
    <property type="term" value="F:5-amino-6-(5-phosphoribosylamino)uracil reductase activity"/>
    <property type="evidence" value="ECO:0007669"/>
    <property type="project" value="InterPro"/>
</dbReference>
<keyword evidence="3" id="KW-0560">Oxidoreductase</keyword>
<reference evidence="5 6" key="1">
    <citation type="submission" date="2020-08" db="EMBL/GenBank/DDBJ databases">
        <title>Sequencing the genomes of 1000 actinobacteria strains.</title>
        <authorList>
            <person name="Klenk H.-P."/>
        </authorList>
    </citation>
    <scope>NUCLEOTIDE SEQUENCE [LARGE SCALE GENOMIC DNA]</scope>
    <source>
        <strain evidence="5 6">DSM 23889</strain>
    </source>
</reference>
<dbReference type="Proteomes" id="UP000552883">
    <property type="component" value="Unassembled WGS sequence"/>
</dbReference>